<keyword evidence="3" id="KW-1185">Reference proteome</keyword>
<comment type="caution">
    <text evidence="2">The sequence shown here is derived from an EMBL/GenBank/DDBJ whole genome shotgun (WGS) entry which is preliminary data.</text>
</comment>
<protein>
    <submittedName>
        <fullName evidence="2">Uncharacterized protein</fullName>
    </submittedName>
</protein>
<gene>
    <name evidence="2" type="ORF">PIB30_041227</name>
</gene>
<dbReference type="EMBL" id="JASCZI010060642">
    <property type="protein sequence ID" value="MED6134898.1"/>
    <property type="molecule type" value="Genomic_DNA"/>
</dbReference>
<feature type="region of interest" description="Disordered" evidence="1">
    <location>
        <begin position="70"/>
        <end position="93"/>
    </location>
</feature>
<evidence type="ECO:0000313" key="3">
    <source>
        <dbReference type="Proteomes" id="UP001341840"/>
    </source>
</evidence>
<reference evidence="2 3" key="1">
    <citation type="journal article" date="2023" name="Plants (Basel)">
        <title>Bridging the Gap: Combining Genomics and Transcriptomics Approaches to Understand Stylosanthes scabra, an Orphan Legume from the Brazilian Caatinga.</title>
        <authorList>
            <person name="Ferreira-Neto J.R.C."/>
            <person name="da Silva M.D."/>
            <person name="Binneck E."/>
            <person name="de Melo N.F."/>
            <person name="da Silva R.H."/>
            <person name="de Melo A.L.T.M."/>
            <person name="Pandolfi V."/>
            <person name="Bustamante F.O."/>
            <person name="Brasileiro-Vidal A.C."/>
            <person name="Benko-Iseppon A.M."/>
        </authorList>
    </citation>
    <scope>NUCLEOTIDE SEQUENCE [LARGE SCALE GENOMIC DNA]</scope>
    <source>
        <tissue evidence="2">Leaves</tissue>
    </source>
</reference>
<name>A0ABU6SFW7_9FABA</name>
<evidence type="ECO:0000313" key="2">
    <source>
        <dbReference type="EMBL" id="MED6134898.1"/>
    </source>
</evidence>
<proteinExistence type="predicted"/>
<feature type="compositionally biased region" description="Basic and acidic residues" evidence="1">
    <location>
        <begin position="73"/>
        <end position="93"/>
    </location>
</feature>
<accession>A0ABU6SFW7</accession>
<dbReference type="Proteomes" id="UP001341840">
    <property type="component" value="Unassembled WGS sequence"/>
</dbReference>
<organism evidence="2 3">
    <name type="scientific">Stylosanthes scabra</name>
    <dbReference type="NCBI Taxonomy" id="79078"/>
    <lineage>
        <taxon>Eukaryota</taxon>
        <taxon>Viridiplantae</taxon>
        <taxon>Streptophyta</taxon>
        <taxon>Embryophyta</taxon>
        <taxon>Tracheophyta</taxon>
        <taxon>Spermatophyta</taxon>
        <taxon>Magnoliopsida</taxon>
        <taxon>eudicotyledons</taxon>
        <taxon>Gunneridae</taxon>
        <taxon>Pentapetalae</taxon>
        <taxon>rosids</taxon>
        <taxon>fabids</taxon>
        <taxon>Fabales</taxon>
        <taxon>Fabaceae</taxon>
        <taxon>Papilionoideae</taxon>
        <taxon>50 kb inversion clade</taxon>
        <taxon>dalbergioids sensu lato</taxon>
        <taxon>Dalbergieae</taxon>
        <taxon>Pterocarpus clade</taxon>
        <taxon>Stylosanthes</taxon>
    </lineage>
</organism>
<sequence>MQNTILQKLGVADSKRVAKLFYRAHVAVVSEHVNYGSFVVQRNADLEGSSAAHVALVVSVIPPYVASPSSAADLHREDNDGCDLGDNRTFGEL</sequence>
<evidence type="ECO:0000256" key="1">
    <source>
        <dbReference type="SAM" id="MobiDB-lite"/>
    </source>
</evidence>